<evidence type="ECO:0000256" key="1">
    <source>
        <dbReference type="ARBA" id="ARBA00023012"/>
    </source>
</evidence>
<organism evidence="5 6">
    <name type="scientific">Zooshikella ganghwensis</name>
    <dbReference type="NCBI Taxonomy" id="202772"/>
    <lineage>
        <taxon>Bacteria</taxon>
        <taxon>Pseudomonadati</taxon>
        <taxon>Pseudomonadota</taxon>
        <taxon>Gammaproteobacteria</taxon>
        <taxon>Oceanospirillales</taxon>
        <taxon>Zooshikellaceae</taxon>
        <taxon>Zooshikella</taxon>
    </lineage>
</organism>
<dbReference type="PANTHER" id="PTHR45228">
    <property type="entry name" value="CYCLIC DI-GMP PHOSPHODIESTERASE TM_0186-RELATED"/>
    <property type="match status" value="1"/>
</dbReference>
<dbReference type="GO" id="GO:0000160">
    <property type="term" value="P:phosphorelay signal transduction system"/>
    <property type="evidence" value="ECO:0007669"/>
    <property type="project" value="UniProtKB-KW"/>
</dbReference>
<dbReference type="Pfam" id="PF13487">
    <property type="entry name" value="HD_5"/>
    <property type="match status" value="1"/>
</dbReference>
<dbReference type="PROSITE" id="PS50894">
    <property type="entry name" value="HPT"/>
    <property type="match status" value="1"/>
</dbReference>
<dbReference type="SUPFAM" id="SSF47226">
    <property type="entry name" value="Histidine-containing phosphotransfer domain, HPT domain"/>
    <property type="match status" value="1"/>
</dbReference>
<feature type="domain" description="HD-GYP" evidence="4">
    <location>
        <begin position="160"/>
        <end position="369"/>
    </location>
</feature>
<dbReference type="PROSITE" id="PS51832">
    <property type="entry name" value="HD_GYP"/>
    <property type="match status" value="1"/>
</dbReference>
<dbReference type="InterPro" id="IPR037522">
    <property type="entry name" value="HD_GYP_dom"/>
</dbReference>
<dbReference type="SMART" id="SM00073">
    <property type="entry name" value="HPT"/>
    <property type="match status" value="1"/>
</dbReference>
<dbReference type="InterPro" id="IPR008207">
    <property type="entry name" value="Sig_transdc_His_kin_Hpt_dom"/>
</dbReference>
<dbReference type="Gene3D" id="1.20.120.160">
    <property type="entry name" value="HPT domain"/>
    <property type="match status" value="1"/>
</dbReference>
<feature type="domain" description="HPt" evidence="3">
    <location>
        <begin position="9"/>
        <end position="115"/>
    </location>
</feature>
<dbReference type="Gene3D" id="1.10.3210.10">
    <property type="entry name" value="Hypothetical protein af1432"/>
    <property type="match status" value="1"/>
</dbReference>
<dbReference type="Proteomes" id="UP000257039">
    <property type="component" value="Unassembled WGS sequence"/>
</dbReference>
<dbReference type="GO" id="GO:0004672">
    <property type="term" value="F:protein kinase activity"/>
    <property type="evidence" value="ECO:0007669"/>
    <property type="project" value="UniProtKB-ARBA"/>
</dbReference>
<gene>
    <name evidence="5" type="ORF">B9G39_17640</name>
</gene>
<dbReference type="SUPFAM" id="SSF109604">
    <property type="entry name" value="HD-domain/PDEase-like"/>
    <property type="match status" value="1"/>
</dbReference>
<dbReference type="Pfam" id="PF01627">
    <property type="entry name" value="Hpt"/>
    <property type="match status" value="1"/>
</dbReference>
<dbReference type="CDD" id="cd00088">
    <property type="entry name" value="HPT"/>
    <property type="match status" value="1"/>
</dbReference>
<evidence type="ECO:0000313" key="5">
    <source>
        <dbReference type="EMBL" id="RDH45112.1"/>
    </source>
</evidence>
<dbReference type="GO" id="GO:0008081">
    <property type="term" value="F:phosphoric diester hydrolase activity"/>
    <property type="evidence" value="ECO:0007669"/>
    <property type="project" value="UniProtKB-ARBA"/>
</dbReference>
<evidence type="ECO:0000259" key="3">
    <source>
        <dbReference type="PROSITE" id="PS50894"/>
    </source>
</evidence>
<keyword evidence="6" id="KW-1185">Reference proteome</keyword>
<dbReference type="EMBL" id="NDXW01000001">
    <property type="protein sequence ID" value="RDH45112.1"/>
    <property type="molecule type" value="Genomic_DNA"/>
</dbReference>
<evidence type="ECO:0000313" key="6">
    <source>
        <dbReference type="Proteomes" id="UP000257039"/>
    </source>
</evidence>
<protein>
    <submittedName>
        <fullName evidence="5">HD domain-containing protein</fullName>
    </submittedName>
</protein>
<dbReference type="AlphaFoldDB" id="A0A4P9VSB8"/>
<dbReference type="InterPro" id="IPR052020">
    <property type="entry name" value="Cyclic_di-GMP/3'3'-cGAMP_PDE"/>
</dbReference>
<reference evidence="5 6" key="1">
    <citation type="submission" date="2017-04" db="EMBL/GenBank/DDBJ databases">
        <title>Draft genome sequence of Zooshikella ganghwensis VG4 isolated from Red Sea sediments.</title>
        <authorList>
            <person name="Rehman Z."/>
            <person name="Alam I."/>
            <person name="Kamau A."/>
            <person name="Bajic V."/>
            <person name="Leiknes T."/>
        </authorList>
    </citation>
    <scope>NUCLEOTIDE SEQUENCE [LARGE SCALE GENOMIC DNA]</scope>
    <source>
        <strain evidence="5 6">VG4</strain>
    </source>
</reference>
<dbReference type="InterPro" id="IPR003607">
    <property type="entry name" value="HD/PDEase_dom"/>
</dbReference>
<evidence type="ECO:0000256" key="2">
    <source>
        <dbReference type="PROSITE-ProRule" id="PRU00110"/>
    </source>
</evidence>
<sequence length="369" mass="41898">MSTFTCETFTELDQDILTDFHTCFQEAQEEIELCCHRLEQNPSSEDIHDLFRSMHSLKGNCRMVFLDPLVDVSHKLEEIVSDIRDGKYAYEPVYGEFMLAVISRIDELISQLLQVGEADQGLLDTLESFILQVREADDSGRVDIVNQLLDQLVGGEESQLAPKKQRVIEPPEEVEDAKTSDLDFFHSLAVKLDRLFLFKQGTAFNEQLKMAAEINKELGDVVSHEELSAAVYLHDIGMAFVPWQVLNKHTTLTPEEQLLYQDHVRIGAGLVRRMSGWQGAADMIEHHHEHFDGTGFPHGLKGDHINIGGMILAVIDSYQKVLHQHSDVSFRKTLLRAVTEINSNSNSKFDPTVVDAFNLVVRRHYVAQR</sequence>
<dbReference type="PANTHER" id="PTHR45228:SF4">
    <property type="entry name" value="LIPOPROTEIN"/>
    <property type="match status" value="1"/>
</dbReference>
<keyword evidence="1" id="KW-0902">Two-component regulatory system</keyword>
<dbReference type="CDD" id="cd00077">
    <property type="entry name" value="HDc"/>
    <property type="match status" value="1"/>
</dbReference>
<feature type="modified residue" description="Phosphohistidine" evidence="2">
    <location>
        <position position="55"/>
    </location>
</feature>
<dbReference type="InterPro" id="IPR036641">
    <property type="entry name" value="HPT_dom_sf"/>
</dbReference>
<evidence type="ECO:0000259" key="4">
    <source>
        <dbReference type="PROSITE" id="PS51832"/>
    </source>
</evidence>
<name>A0A4P9VSB8_9GAMM</name>
<proteinExistence type="predicted"/>
<dbReference type="RefSeq" id="WP_027706992.1">
    <property type="nucleotide sequence ID" value="NZ_JAEVHG010000002.1"/>
</dbReference>
<keyword evidence="2" id="KW-0597">Phosphoprotein</keyword>
<comment type="caution">
    <text evidence="5">The sequence shown here is derived from an EMBL/GenBank/DDBJ whole genome shotgun (WGS) entry which is preliminary data.</text>
</comment>
<accession>A0A4P9VSB8</accession>